<dbReference type="EMBL" id="SOYY01000003">
    <property type="protein sequence ID" value="KAA0723843.1"/>
    <property type="molecule type" value="Genomic_DNA"/>
</dbReference>
<evidence type="ECO:0000256" key="21">
    <source>
        <dbReference type="ARBA" id="ARBA00045976"/>
    </source>
</evidence>
<feature type="region of interest" description="Disordered" evidence="22">
    <location>
        <begin position="334"/>
        <end position="400"/>
    </location>
</feature>
<evidence type="ECO:0000256" key="8">
    <source>
        <dbReference type="ARBA" id="ARBA00022606"/>
    </source>
</evidence>
<keyword evidence="6" id="KW-0597">Phosphoprotein</keyword>
<feature type="compositionally biased region" description="Acidic residues" evidence="22">
    <location>
        <begin position="345"/>
        <end position="397"/>
    </location>
</feature>
<feature type="transmembrane region" description="Helical" evidence="23">
    <location>
        <begin position="33"/>
        <end position="50"/>
    </location>
</feature>
<evidence type="ECO:0000256" key="1">
    <source>
        <dbReference type="ARBA" id="ARBA00004651"/>
    </source>
</evidence>
<feature type="transmembrane region" description="Helical" evidence="23">
    <location>
        <begin position="442"/>
        <end position="462"/>
    </location>
</feature>
<comment type="catalytic activity">
    <reaction evidence="16">
        <text>Ca(2+)(out) + K(+)(out) + 4 Na(+)(in) = Ca(2+)(in) + K(+)(in) + 4 Na(+)(out)</text>
        <dbReference type="Rhea" id="RHEA:69967"/>
        <dbReference type="ChEBI" id="CHEBI:29101"/>
        <dbReference type="ChEBI" id="CHEBI:29103"/>
        <dbReference type="ChEBI" id="CHEBI:29108"/>
    </reaction>
</comment>
<dbReference type="GO" id="GO:0007601">
    <property type="term" value="P:visual perception"/>
    <property type="evidence" value="ECO:0007669"/>
    <property type="project" value="UniProtKB-KW"/>
</dbReference>
<dbReference type="GO" id="GO:0005886">
    <property type="term" value="C:plasma membrane"/>
    <property type="evidence" value="ECO:0007669"/>
    <property type="project" value="UniProtKB-SubCell"/>
</dbReference>
<evidence type="ECO:0000256" key="14">
    <source>
        <dbReference type="ARBA" id="ARBA00023136"/>
    </source>
</evidence>
<keyword evidence="26" id="KW-1185">Reference proteome</keyword>
<proteinExistence type="inferred from homology"/>
<keyword evidence="5" id="KW-1003">Cell membrane</keyword>
<feature type="transmembrane region" description="Helical" evidence="23">
    <location>
        <begin position="546"/>
        <end position="568"/>
    </location>
</feature>
<evidence type="ECO:0000313" key="26">
    <source>
        <dbReference type="Proteomes" id="UP000324632"/>
    </source>
</evidence>
<dbReference type="Proteomes" id="UP000324632">
    <property type="component" value="Chromosome 3"/>
</dbReference>
<dbReference type="PANTHER" id="PTHR10846">
    <property type="entry name" value="SODIUM/POTASSIUM/CALCIUM EXCHANGER"/>
    <property type="match status" value="1"/>
</dbReference>
<dbReference type="InterPro" id="IPR044880">
    <property type="entry name" value="NCX_ion-bd_dom_sf"/>
</dbReference>
<evidence type="ECO:0000256" key="13">
    <source>
        <dbReference type="ARBA" id="ARBA00023065"/>
    </source>
</evidence>
<dbReference type="GO" id="GO:0060292">
    <property type="term" value="P:long-term synaptic depression"/>
    <property type="evidence" value="ECO:0007669"/>
    <property type="project" value="TreeGrafter"/>
</dbReference>
<evidence type="ECO:0000256" key="22">
    <source>
        <dbReference type="SAM" id="MobiDB-lite"/>
    </source>
</evidence>
<gene>
    <name evidence="25" type="ORF">E1301_Tti014122</name>
</gene>
<keyword evidence="3" id="KW-0813">Transport</keyword>
<dbReference type="Gene3D" id="1.20.1420.30">
    <property type="entry name" value="NCX, central ion-binding region"/>
    <property type="match status" value="2"/>
</dbReference>
<dbReference type="GO" id="GO:0005262">
    <property type="term" value="F:calcium channel activity"/>
    <property type="evidence" value="ECO:0007669"/>
    <property type="project" value="TreeGrafter"/>
</dbReference>
<dbReference type="GO" id="GO:0015293">
    <property type="term" value="F:symporter activity"/>
    <property type="evidence" value="ECO:0007669"/>
    <property type="project" value="UniProtKB-KW"/>
</dbReference>
<dbReference type="InterPro" id="IPR004481">
    <property type="entry name" value="K/Na/Ca-exchanger"/>
</dbReference>
<evidence type="ECO:0000256" key="5">
    <source>
        <dbReference type="ARBA" id="ARBA00022475"/>
    </source>
</evidence>
<feature type="transmembrane region" description="Helical" evidence="23">
    <location>
        <begin position="180"/>
        <end position="200"/>
    </location>
</feature>
<evidence type="ECO:0000256" key="6">
    <source>
        <dbReference type="ARBA" id="ARBA00022553"/>
    </source>
</evidence>
<name>A0A5A9PPQ7_9TELE</name>
<evidence type="ECO:0000256" key="2">
    <source>
        <dbReference type="ARBA" id="ARBA00005364"/>
    </source>
</evidence>
<evidence type="ECO:0000256" key="4">
    <source>
        <dbReference type="ARBA" id="ARBA00022449"/>
    </source>
</evidence>
<keyword evidence="9 23" id="KW-0812">Transmembrane</keyword>
<keyword evidence="4" id="KW-0050">Antiport</keyword>
<evidence type="ECO:0000256" key="23">
    <source>
        <dbReference type="SAM" id="Phobius"/>
    </source>
</evidence>
<comment type="similarity">
    <text evidence="2">Belongs to the Ca(2+):cation antiporter (CaCA) (TC 2.A.19) family. SLC24A subfamily.</text>
</comment>
<dbReference type="Pfam" id="PF01699">
    <property type="entry name" value="Na_Ca_ex"/>
    <property type="match status" value="2"/>
</dbReference>
<evidence type="ECO:0000256" key="19">
    <source>
        <dbReference type="ARBA" id="ARBA00042297"/>
    </source>
</evidence>
<reference evidence="25 26" key="1">
    <citation type="journal article" date="2019" name="Mol. Ecol. Resour.">
        <title>Chromosome-level genome assembly of Triplophysa tibetana, a fish adapted to the harsh high-altitude environment of the Tibetan Plateau.</title>
        <authorList>
            <person name="Yang X."/>
            <person name="Liu H."/>
            <person name="Ma Z."/>
            <person name="Zou Y."/>
            <person name="Zou M."/>
            <person name="Mao Y."/>
            <person name="Li X."/>
            <person name="Wang H."/>
            <person name="Chen T."/>
            <person name="Wang W."/>
            <person name="Yang R."/>
        </authorList>
    </citation>
    <scope>NUCLEOTIDE SEQUENCE [LARGE SCALE GENOMIC DNA]</scope>
    <source>
        <strain evidence="25">TTIB1903HZAU</strain>
        <tissue evidence="25">Muscle</tissue>
    </source>
</reference>
<comment type="function">
    <text evidence="21">Calcium, potassium:sodium antiporter that transports 1 Ca(2+) and 1 K(+) in exchange for 4 Na(+). Critical component of the visual transduction cascade, controlling the calcium concentration of outer segments during light and darkness. Light causes a rapid lowering of cytosolic free calcium in the outer segment of both retinal rod and cone photoreceptors and the light-induced lowering of calcium is caused by extrusion via this protein which plays a key role in the process of light adaptation.</text>
</comment>
<protein>
    <recommendedName>
        <fullName evidence="17">Sodium/potassium/calcium exchanger 1</fullName>
    </recommendedName>
    <alternativeName>
        <fullName evidence="18">Na(+)/K(+)/Ca(2+)-exchange protein 1</fullName>
    </alternativeName>
    <alternativeName>
        <fullName evidence="19">Retinal rod Na-Ca+K exchanger</fullName>
    </alternativeName>
    <alternativeName>
        <fullName evidence="20">Solute carrier family 24 member 1</fullName>
    </alternativeName>
</protein>
<keyword evidence="8" id="KW-0716">Sensory transduction</keyword>
<keyword evidence="15" id="KW-0844">Vision</keyword>
<evidence type="ECO:0000256" key="20">
    <source>
        <dbReference type="ARBA" id="ARBA00042684"/>
    </source>
</evidence>
<evidence type="ECO:0000256" key="16">
    <source>
        <dbReference type="ARBA" id="ARBA00033627"/>
    </source>
</evidence>
<evidence type="ECO:0000256" key="3">
    <source>
        <dbReference type="ARBA" id="ARBA00022448"/>
    </source>
</evidence>
<feature type="compositionally biased region" description="Basic and acidic residues" evidence="22">
    <location>
        <begin position="335"/>
        <end position="344"/>
    </location>
</feature>
<dbReference type="InterPro" id="IPR004837">
    <property type="entry name" value="NaCa_Exmemb"/>
</dbReference>
<evidence type="ECO:0000256" key="18">
    <source>
        <dbReference type="ARBA" id="ARBA00042035"/>
    </source>
</evidence>
<keyword evidence="13" id="KW-0406">Ion transport</keyword>
<dbReference type="GO" id="GO:0006874">
    <property type="term" value="P:intracellular calcium ion homeostasis"/>
    <property type="evidence" value="ECO:0007669"/>
    <property type="project" value="TreeGrafter"/>
</dbReference>
<dbReference type="GO" id="GO:0060291">
    <property type="term" value="P:long-term synaptic potentiation"/>
    <property type="evidence" value="ECO:0007669"/>
    <property type="project" value="TreeGrafter"/>
</dbReference>
<keyword evidence="10" id="KW-0106">Calcium</keyword>
<feature type="domain" description="Sodium/calcium exchanger membrane region" evidence="24">
    <location>
        <begin position="142"/>
        <end position="281"/>
    </location>
</feature>
<dbReference type="PANTHER" id="PTHR10846:SF36">
    <property type="entry name" value="SODIUM_POTASSIUM_CALCIUM EXCHANGER 1"/>
    <property type="match status" value="1"/>
</dbReference>
<evidence type="ECO:0000256" key="10">
    <source>
        <dbReference type="ARBA" id="ARBA00022837"/>
    </source>
</evidence>
<feature type="transmembrane region" description="Helical" evidence="23">
    <location>
        <begin position="244"/>
        <end position="263"/>
    </location>
</feature>
<evidence type="ECO:0000256" key="17">
    <source>
        <dbReference type="ARBA" id="ARBA00040585"/>
    </source>
</evidence>
<evidence type="ECO:0000256" key="11">
    <source>
        <dbReference type="ARBA" id="ARBA00022847"/>
    </source>
</evidence>
<keyword evidence="14 23" id="KW-0472">Membrane</keyword>
<evidence type="ECO:0000313" key="25">
    <source>
        <dbReference type="EMBL" id="KAA0723843.1"/>
    </source>
</evidence>
<comment type="subcellular location">
    <subcellularLocation>
        <location evidence="1">Cell membrane</location>
        <topology evidence="1">Multi-pass membrane protein</topology>
    </subcellularLocation>
</comment>
<evidence type="ECO:0000256" key="9">
    <source>
        <dbReference type="ARBA" id="ARBA00022692"/>
    </source>
</evidence>
<feature type="transmembrane region" description="Helical" evidence="23">
    <location>
        <begin position="207"/>
        <end position="229"/>
    </location>
</feature>
<feature type="transmembrane region" description="Helical" evidence="23">
    <location>
        <begin position="518"/>
        <end position="540"/>
    </location>
</feature>
<evidence type="ECO:0000256" key="15">
    <source>
        <dbReference type="ARBA" id="ARBA00023305"/>
    </source>
</evidence>
<evidence type="ECO:0000256" key="7">
    <source>
        <dbReference type="ARBA" id="ARBA00022568"/>
    </source>
</evidence>
<keyword evidence="12 23" id="KW-1133">Transmembrane helix</keyword>
<dbReference type="GO" id="GO:0008273">
    <property type="term" value="F:calcium, potassium:sodium antiporter activity"/>
    <property type="evidence" value="ECO:0007669"/>
    <property type="project" value="TreeGrafter"/>
</dbReference>
<keyword evidence="7" id="KW-0109">Calcium transport</keyword>
<evidence type="ECO:0000256" key="12">
    <source>
        <dbReference type="ARBA" id="ARBA00022989"/>
    </source>
</evidence>
<dbReference type="NCBIfam" id="TIGR00367">
    <property type="entry name" value="calcium/sodium antiporter"/>
    <property type="match status" value="1"/>
</dbReference>
<evidence type="ECO:0000259" key="24">
    <source>
        <dbReference type="Pfam" id="PF01699"/>
    </source>
</evidence>
<feature type="transmembrane region" description="Helical" evidence="23">
    <location>
        <begin position="575"/>
        <end position="594"/>
    </location>
</feature>
<organism evidence="25 26">
    <name type="scientific">Triplophysa tibetana</name>
    <dbReference type="NCBI Taxonomy" id="1572043"/>
    <lineage>
        <taxon>Eukaryota</taxon>
        <taxon>Metazoa</taxon>
        <taxon>Chordata</taxon>
        <taxon>Craniata</taxon>
        <taxon>Vertebrata</taxon>
        <taxon>Euteleostomi</taxon>
        <taxon>Actinopterygii</taxon>
        <taxon>Neopterygii</taxon>
        <taxon>Teleostei</taxon>
        <taxon>Ostariophysi</taxon>
        <taxon>Cypriniformes</taxon>
        <taxon>Nemacheilidae</taxon>
        <taxon>Triplophysa</taxon>
    </lineage>
</organism>
<comment type="caution">
    <text evidence="25">The sequence shown here is derived from an EMBL/GenBank/DDBJ whole genome shotgun (WGS) entry which is preliminary data.</text>
</comment>
<keyword evidence="11" id="KW-0769">Symport</keyword>
<feature type="transmembrane region" description="Helical" evidence="23">
    <location>
        <begin position="136"/>
        <end position="160"/>
    </location>
</feature>
<dbReference type="AlphaFoldDB" id="A0A5A9PPQ7"/>
<feature type="domain" description="Sodium/calcium exchanger membrane region" evidence="24">
    <location>
        <begin position="444"/>
        <end position="592"/>
    </location>
</feature>
<accession>A0A5A9PPQ7</accession>
<sequence length="595" mass="67097">MTRWFLFRPCLQPFQDQSSMNRPHGSRLRLCKTLTVLCVTLMCWICWLSLSRSQKVWKRSVHEQETAPRPEARTDLDMSPFLKILKTREYSKCIYISAKPKRPVNTSDVTRTPSAPLRTLHYPEDLFTLEQRRHGWVLLHIAALIYTFFALVFVCEEFFIPSLGILTEKLNVSSDLSAVNFMAAGGFVPEFFMSLTGLFLSSGRVGVGVVVGSGFFNVLVVTGACAAFSHDTLRLTWWPFSRDMMFYTCDVFILLVVLMDDIITWRESLSLLMGCVMYVTFIKHNEFLEESVKVYLQKHDNISKALAIDEPEKVSIRENIQQYLCSQTQQNLPDIKMKNNRESESSEEEEEEEDDEDDEDDEESDSSDGEDCDCSGDEEESSDSDDDEEEEEEDDEGVSNVALSLKWPEEKHKQASYVLLLPITGCLWLTLPDPRRQTSRQYFVVTLMGSLVWIGLFCYLMLCLSHRVSETVGVSEELMSVSVLSAGVSLPHLLTALLKAHKGSADTAVSNSMGMNVFDITLGLPVSWVISSAVSGGSVVSVSGGGLFFIVLLFLLTLISAVVCVAALRWRMNKRFGGVMLMSYFIFLFLSVLLV</sequence>